<feature type="region of interest" description="Disordered" evidence="1">
    <location>
        <begin position="196"/>
        <end position="216"/>
    </location>
</feature>
<proteinExistence type="predicted"/>
<dbReference type="EnsemblFungi" id="MAPG_08700T0">
    <property type="protein sequence ID" value="MAPG_08700T0"/>
    <property type="gene ID" value="MAPG_08700"/>
</dbReference>
<accession>A0A0C4E814</accession>
<evidence type="ECO:0000313" key="3">
    <source>
        <dbReference type="EnsemblFungi" id="MAPG_08700T0"/>
    </source>
</evidence>
<reference evidence="3" key="5">
    <citation type="submission" date="2015-06" db="UniProtKB">
        <authorList>
            <consortium name="EnsemblFungi"/>
        </authorList>
    </citation>
    <scope>IDENTIFICATION</scope>
    <source>
        <strain evidence="3">ATCC 64411</strain>
    </source>
</reference>
<reference evidence="3" key="4">
    <citation type="journal article" date="2015" name="G3 (Bethesda)">
        <title>Genome sequences of three phytopathogenic species of the Magnaporthaceae family of fungi.</title>
        <authorList>
            <person name="Okagaki L.H."/>
            <person name="Nunes C.C."/>
            <person name="Sailsbery J."/>
            <person name="Clay B."/>
            <person name="Brown D."/>
            <person name="John T."/>
            <person name="Oh Y."/>
            <person name="Young N."/>
            <person name="Fitzgerald M."/>
            <person name="Haas B.J."/>
            <person name="Zeng Q."/>
            <person name="Young S."/>
            <person name="Adiconis X."/>
            <person name="Fan L."/>
            <person name="Levin J.Z."/>
            <person name="Mitchell T.K."/>
            <person name="Okubara P.A."/>
            <person name="Farman M.L."/>
            <person name="Kohn L.M."/>
            <person name="Birren B."/>
            <person name="Ma L.-J."/>
            <person name="Dean R.A."/>
        </authorList>
    </citation>
    <scope>NUCLEOTIDE SEQUENCE</scope>
    <source>
        <strain evidence="3">ATCC 64411 / 73-15</strain>
    </source>
</reference>
<dbReference type="Proteomes" id="UP000011715">
    <property type="component" value="Unassembled WGS sequence"/>
</dbReference>
<dbReference type="VEuPathDB" id="FungiDB:MAPG_08700"/>
<reference evidence="4" key="2">
    <citation type="submission" date="2010-05" db="EMBL/GenBank/DDBJ databases">
        <title>The genome sequence of Magnaporthe poae strain ATCC 64411.</title>
        <authorList>
            <person name="Ma L.-J."/>
            <person name="Dead R."/>
            <person name="Young S."/>
            <person name="Zeng Q."/>
            <person name="Koehrsen M."/>
            <person name="Alvarado L."/>
            <person name="Berlin A."/>
            <person name="Chapman S.B."/>
            <person name="Chen Z."/>
            <person name="Freedman E."/>
            <person name="Gellesch M."/>
            <person name="Goldberg J."/>
            <person name="Griggs A."/>
            <person name="Gujja S."/>
            <person name="Heilman E.R."/>
            <person name="Heiman D."/>
            <person name="Hepburn T."/>
            <person name="Howarth C."/>
            <person name="Jen D."/>
            <person name="Larson L."/>
            <person name="Mehta T."/>
            <person name="Neiman D."/>
            <person name="Pearson M."/>
            <person name="Roberts A."/>
            <person name="Saif S."/>
            <person name="Shea T."/>
            <person name="Shenoy N."/>
            <person name="Sisk P."/>
            <person name="Stolte C."/>
            <person name="Sykes S."/>
            <person name="Walk T."/>
            <person name="White J."/>
            <person name="Yandava C."/>
            <person name="Haas B."/>
            <person name="Nusbaum C."/>
            <person name="Birren B."/>
        </authorList>
    </citation>
    <scope>NUCLEOTIDE SEQUENCE [LARGE SCALE GENOMIC DNA]</scope>
    <source>
        <strain evidence="4">ATCC 64411 / 73-15</strain>
    </source>
</reference>
<evidence type="ECO:0000313" key="2">
    <source>
        <dbReference type="EMBL" id="KLU89731.1"/>
    </source>
</evidence>
<dbReference type="EMBL" id="GL876973">
    <property type="protein sequence ID" value="KLU89731.1"/>
    <property type="molecule type" value="Genomic_DNA"/>
</dbReference>
<name>A0A0C4E814_MAGP6</name>
<reference evidence="2" key="1">
    <citation type="submission" date="2010-05" db="EMBL/GenBank/DDBJ databases">
        <title>The Genome Sequence of Magnaporthe poae strain ATCC 64411.</title>
        <authorList>
            <consortium name="The Broad Institute Genome Sequencing Platform"/>
            <consortium name="Broad Institute Genome Sequencing Center for Infectious Disease"/>
            <person name="Ma L.-J."/>
            <person name="Dead R."/>
            <person name="Young S."/>
            <person name="Zeng Q."/>
            <person name="Koehrsen M."/>
            <person name="Alvarado L."/>
            <person name="Berlin A."/>
            <person name="Chapman S.B."/>
            <person name="Chen Z."/>
            <person name="Freedman E."/>
            <person name="Gellesch M."/>
            <person name="Goldberg J."/>
            <person name="Griggs A."/>
            <person name="Gujja S."/>
            <person name="Heilman E.R."/>
            <person name="Heiman D."/>
            <person name="Hepburn T."/>
            <person name="Howarth C."/>
            <person name="Jen D."/>
            <person name="Larson L."/>
            <person name="Mehta T."/>
            <person name="Neiman D."/>
            <person name="Pearson M."/>
            <person name="Roberts A."/>
            <person name="Saif S."/>
            <person name="Shea T."/>
            <person name="Shenoy N."/>
            <person name="Sisk P."/>
            <person name="Stolte C."/>
            <person name="Sykes S."/>
            <person name="Walk T."/>
            <person name="White J."/>
            <person name="Yandava C."/>
            <person name="Haas B."/>
            <person name="Nusbaum C."/>
            <person name="Birren B."/>
        </authorList>
    </citation>
    <scope>NUCLEOTIDE SEQUENCE</scope>
    <source>
        <strain evidence="2">ATCC 64411</strain>
    </source>
</reference>
<keyword evidence="4" id="KW-1185">Reference proteome</keyword>
<gene>
    <name evidence="2" type="ORF">MAPG_08700</name>
</gene>
<sequence>MVYREVRNGEAVHGIFRSRRHPPKPKCVMKQLPGVHHVLVYRRKAEELQEDNPSKAVGNAGLSPLRGLIGVDPKGEIVGHRSWHQVQVFQQRGTKSLSPGVYQKVGQRISEDVVRLANLEEDGGLELYLTKSGENGVPRVDTGWKGSAQWLDFRPYVSYGASPDRGTKLPLPPVLRMRTLASKASLAPSLRRVAEQWGNSQRRDSQQPTWPEAGKESAEVRYKQLMTRGLLYYEDETRTIFVLSDAEEQLLEHAKAAVFRAQAQAFREWWWKTIWALHVNTPLATESSLAPFVTITMSNVHISSGHRRRERKDDTSPLICLVRSSSFRPGNRAWLKWLGLYKCGASLLSRSKRRW</sequence>
<organism evidence="3 4">
    <name type="scientific">Magnaporthiopsis poae (strain ATCC 64411 / 73-15)</name>
    <name type="common">Kentucky bluegrass fungus</name>
    <name type="synonym">Magnaporthe poae</name>
    <dbReference type="NCBI Taxonomy" id="644358"/>
    <lineage>
        <taxon>Eukaryota</taxon>
        <taxon>Fungi</taxon>
        <taxon>Dikarya</taxon>
        <taxon>Ascomycota</taxon>
        <taxon>Pezizomycotina</taxon>
        <taxon>Sordariomycetes</taxon>
        <taxon>Sordariomycetidae</taxon>
        <taxon>Magnaporthales</taxon>
        <taxon>Magnaporthaceae</taxon>
        <taxon>Magnaporthiopsis</taxon>
    </lineage>
</organism>
<dbReference type="AlphaFoldDB" id="A0A0C4E814"/>
<evidence type="ECO:0000256" key="1">
    <source>
        <dbReference type="SAM" id="MobiDB-lite"/>
    </source>
</evidence>
<reference evidence="2" key="3">
    <citation type="submission" date="2011-03" db="EMBL/GenBank/DDBJ databases">
        <title>Annotation of Magnaporthe poae ATCC 64411.</title>
        <authorList>
            <person name="Ma L.-J."/>
            <person name="Dead R."/>
            <person name="Young S.K."/>
            <person name="Zeng Q."/>
            <person name="Gargeya S."/>
            <person name="Fitzgerald M."/>
            <person name="Haas B."/>
            <person name="Abouelleil A."/>
            <person name="Alvarado L."/>
            <person name="Arachchi H.M."/>
            <person name="Berlin A."/>
            <person name="Brown A."/>
            <person name="Chapman S.B."/>
            <person name="Chen Z."/>
            <person name="Dunbar C."/>
            <person name="Freedman E."/>
            <person name="Gearin G."/>
            <person name="Gellesch M."/>
            <person name="Goldberg J."/>
            <person name="Griggs A."/>
            <person name="Gujja S."/>
            <person name="Heiman D."/>
            <person name="Howarth C."/>
            <person name="Larson L."/>
            <person name="Lui A."/>
            <person name="MacDonald P.J.P."/>
            <person name="Mehta T."/>
            <person name="Montmayeur A."/>
            <person name="Murphy C."/>
            <person name="Neiman D."/>
            <person name="Pearson M."/>
            <person name="Priest M."/>
            <person name="Roberts A."/>
            <person name="Saif S."/>
            <person name="Shea T."/>
            <person name="Shenoy N."/>
            <person name="Sisk P."/>
            <person name="Stolte C."/>
            <person name="Sykes S."/>
            <person name="Yandava C."/>
            <person name="Wortman J."/>
            <person name="Nusbaum C."/>
            <person name="Birren B."/>
        </authorList>
    </citation>
    <scope>NUCLEOTIDE SEQUENCE</scope>
    <source>
        <strain evidence="2">ATCC 64411</strain>
    </source>
</reference>
<protein>
    <submittedName>
        <fullName evidence="2 3">Uncharacterized protein</fullName>
    </submittedName>
</protein>
<dbReference type="EMBL" id="ADBL01002110">
    <property type="status" value="NOT_ANNOTATED_CDS"/>
    <property type="molecule type" value="Genomic_DNA"/>
</dbReference>
<evidence type="ECO:0000313" key="4">
    <source>
        <dbReference type="Proteomes" id="UP000011715"/>
    </source>
</evidence>